<dbReference type="Proteomes" id="UP000824120">
    <property type="component" value="Chromosome 7"/>
</dbReference>
<evidence type="ECO:0000313" key="3">
    <source>
        <dbReference type="EMBL" id="KAG5596042.1"/>
    </source>
</evidence>
<comment type="caution">
    <text evidence="3">The sequence shown here is derived from an EMBL/GenBank/DDBJ whole genome shotgun (WGS) entry which is preliminary data.</text>
</comment>
<accession>A0A9J5Y7K0</accession>
<dbReference type="OrthoDB" id="1304668at2759"/>
<feature type="coiled-coil region" evidence="1">
    <location>
        <begin position="53"/>
        <end position="80"/>
    </location>
</feature>
<evidence type="ECO:0000256" key="1">
    <source>
        <dbReference type="SAM" id="Coils"/>
    </source>
</evidence>
<protein>
    <submittedName>
        <fullName evidence="3">Uncharacterized protein</fullName>
    </submittedName>
</protein>
<keyword evidence="4" id="KW-1185">Reference proteome</keyword>
<name>A0A9J5Y7K0_SOLCO</name>
<evidence type="ECO:0000313" key="4">
    <source>
        <dbReference type="Proteomes" id="UP000824120"/>
    </source>
</evidence>
<feature type="compositionally biased region" description="Low complexity" evidence="2">
    <location>
        <begin position="85"/>
        <end position="97"/>
    </location>
</feature>
<sequence>MDIWVQSVGGKKKGRVKRSWLPGLIVKASSKQSTSALSREIDEMIKAQVNASNADLYAQLQKERHKNKRMRRELDLLKKHVYKASSSSNEQSSQEDNQAYENESGDDYDSMNDSGSVHDNVNDSGSAHYNASSSNGN</sequence>
<reference evidence="3 4" key="1">
    <citation type="submission" date="2020-09" db="EMBL/GenBank/DDBJ databases">
        <title>De no assembly of potato wild relative species, Solanum commersonii.</title>
        <authorList>
            <person name="Cho K."/>
        </authorList>
    </citation>
    <scope>NUCLEOTIDE SEQUENCE [LARGE SCALE GENOMIC DNA]</scope>
    <source>
        <strain evidence="3">LZ3.2</strain>
        <tissue evidence="3">Leaf</tissue>
    </source>
</reference>
<dbReference type="EMBL" id="JACXVP010000007">
    <property type="protein sequence ID" value="KAG5596042.1"/>
    <property type="molecule type" value="Genomic_DNA"/>
</dbReference>
<organism evidence="3 4">
    <name type="scientific">Solanum commersonii</name>
    <name type="common">Commerson's wild potato</name>
    <name type="synonym">Commerson's nightshade</name>
    <dbReference type="NCBI Taxonomy" id="4109"/>
    <lineage>
        <taxon>Eukaryota</taxon>
        <taxon>Viridiplantae</taxon>
        <taxon>Streptophyta</taxon>
        <taxon>Embryophyta</taxon>
        <taxon>Tracheophyta</taxon>
        <taxon>Spermatophyta</taxon>
        <taxon>Magnoliopsida</taxon>
        <taxon>eudicotyledons</taxon>
        <taxon>Gunneridae</taxon>
        <taxon>Pentapetalae</taxon>
        <taxon>asterids</taxon>
        <taxon>lamiids</taxon>
        <taxon>Solanales</taxon>
        <taxon>Solanaceae</taxon>
        <taxon>Solanoideae</taxon>
        <taxon>Solaneae</taxon>
        <taxon>Solanum</taxon>
    </lineage>
</organism>
<proteinExistence type="predicted"/>
<gene>
    <name evidence="3" type="ORF">H5410_037274</name>
</gene>
<feature type="region of interest" description="Disordered" evidence="2">
    <location>
        <begin position="80"/>
        <end position="137"/>
    </location>
</feature>
<feature type="compositionally biased region" description="Polar residues" evidence="2">
    <location>
        <begin position="111"/>
        <end position="137"/>
    </location>
</feature>
<keyword evidence="1" id="KW-0175">Coiled coil</keyword>
<evidence type="ECO:0000256" key="2">
    <source>
        <dbReference type="SAM" id="MobiDB-lite"/>
    </source>
</evidence>
<dbReference type="AlphaFoldDB" id="A0A9J5Y7K0"/>